<evidence type="ECO:0000313" key="3">
    <source>
        <dbReference type="EMBL" id="MBC8535894.1"/>
    </source>
</evidence>
<protein>
    <submittedName>
        <fullName evidence="3">Helix-turn-helix transcriptional regulator</fullName>
    </submittedName>
</protein>
<dbReference type="PROSITE" id="PS50943">
    <property type="entry name" value="HTH_CROC1"/>
    <property type="match status" value="1"/>
</dbReference>
<dbReference type="SUPFAM" id="SSF47413">
    <property type="entry name" value="lambda repressor-like DNA-binding domains"/>
    <property type="match status" value="1"/>
</dbReference>
<dbReference type="CDD" id="cd00093">
    <property type="entry name" value="HTH_XRE"/>
    <property type="match status" value="1"/>
</dbReference>
<evidence type="ECO:0000259" key="2">
    <source>
        <dbReference type="PROSITE" id="PS50943"/>
    </source>
</evidence>
<dbReference type="SMART" id="SM00530">
    <property type="entry name" value="HTH_XRE"/>
    <property type="match status" value="1"/>
</dbReference>
<keyword evidence="1" id="KW-0238">DNA-binding</keyword>
<evidence type="ECO:0000256" key="1">
    <source>
        <dbReference type="ARBA" id="ARBA00023125"/>
    </source>
</evidence>
<keyword evidence="4" id="KW-1185">Reference proteome</keyword>
<dbReference type="Pfam" id="PF01381">
    <property type="entry name" value="HTH_3"/>
    <property type="match status" value="1"/>
</dbReference>
<accession>A0A926HTI0</accession>
<name>A0A926HTI0_9FIRM</name>
<evidence type="ECO:0000313" key="4">
    <source>
        <dbReference type="Proteomes" id="UP000620366"/>
    </source>
</evidence>
<dbReference type="GO" id="GO:0005829">
    <property type="term" value="C:cytosol"/>
    <property type="evidence" value="ECO:0007669"/>
    <property type="project" value="TreeGrafter"/>
</dbReference>
<dbReference type="Gene3D" id="1.10.260.40">
    <property type="entry name" value="lambda repressor-like DNA-binding domains"/>
    <property type="match status" value="1"/>
</dbReference>
<dbReference type="EMBL" id="JACRSP010000002">
    <property type="protein sequence ID" value="MBC8535894.1"/>
    <property type="molecule type" value="Genomic_DNA"/>
</dbReference>
<dbReference type="GO" id="GO:0003700">
    <property type="term" value="F:DNA-binding transcription factor activity"/>
    <property type="evidence" value="ECO:0007669"/>
    <property type="project" value="TreeGrafter"/>
</dbReference>
<gene>
    <name evidence="3" type="ORF">H8695_04210</name>
</gene>
<dbReference type="Proteomes" id="UP000620366">
    <property type="component" value="Unassembled WGS sequence"/>
</dbReference>
<dbReference type="InterPro" id="IPR010982">
    <property type="entry name" value="Lambda_DNA-bd_dom_sf"/>
</dbReference>
<dbReference type="AlphaFoldDB" id="A0A926HTI0"/>
<sequence>MLTECIGRNIRRCRERKHYTQEQFANMAEISPAHLRVLERGRGNPTAKTLEKIARCLGVTLHELIREDEPVDLDRCCGQWVYRSFHEICYRSDLGVYQTYSLCARRSTPGEETIHVVHDVSLRREVVARMSSIFTAHHLSPVHFHEIVEYFLS</sequence>
<dbReference type="InterPro" id="IPR001387">
    <property type="entry name" value="Cro/C1-type_HTH"/>
</dbReference>
<dbReference type="GO" id="GO:0003677">
    <property type="term" value="F:DNA binding"/>
    <property type="evidence" value="ECO:0007669"/>
    <property type="project" value="UniProtKB-KW"/>
</dbReference>
<organism evidence="3 4">
    <name type="scientific">Feifania hominis</name>
    <dbReference type="NCBI Taxonomy" id="2763660"/>
    <lineage>
        <taxon>Bacteria</taxon>
        <taxon>Bacillati</taxon>
        <taxon>Bacillota</taxon>
        <taxon>Clostridia</taxon>
        <taxon>Eubacteriales</taxon>
        <taxon>Feifaniaceae</taxon>
        <taxon>Feifania</taxon>
    </lineage>
</organism>
<reference evidence="3" key="1">
    <citation type="submission" date="2020-08" db="EMBL/GenBank/DDBJ databases">
        <title>Genome public.</title>
        <authorList>
            <person name="Liu C."/>
            <person name="Sun Q."/>
        </authorList>
    </citation>
    <scope>NUCLEOTIDE SEQUENCE</scope>
    <source>
        <strain evidence="3">BX7</strain>
    </source>
</reference>
<comment type="caution">
    <text evidence="3">The sequence shown here is derived from an EMBL/GenBank/DDBJ whole genome shotgun (WGS) entry which is preliminary data.</text>
</comment>
<dbReference type="PANTHER" id="PTHR46797">
    <property type="entry name" value="HTH-TYPE TRANSCRIPTIONAL REGULATOR"/>
    <property type="match status" value="1"/>
</dbReference>
<dbReference type="InterPro" id="IPR050807">
    <property type="entry name" value="TransReg_Diox_bact_type"/>
</dbReference>
<dbReference type="RefSeq" id="WP_283243596.1">
    <property type="nucleotide sequence ID" value="NZ_JACRSP010000002.1"/>
</dbReference>
<proteinExistence type="predicted"/>
<feature type="domain" description="HTH cro/C1-type" evidence="2">
    <location>
        <begin position="10"/>
        <end position="64"/>
    </location>
</feature>
<dbReference type="PANTHER" id="PTHR46797:SF1">
    <property type="entry name" value="METHYLPHOSPHONATE SYNTHASE"/>
    <property type="match status" value="1"/>
</dbReference>